<evidence type="ECO:0000259" key="1">
    <source>
        <dbReference type="PROSITE" id="PS50943"/>
    </source>
</evidence>
<dbReference type="InterPro" id="IPR039418">
    <property type="entry name" value="LexA-like"/>
</dbReference>
<feature type="domain" description="HTH cro/C1-type" evidence="1">
    <location>
        <begin position="104"/>
        <end position="165"/>
    </location>
</feature>
<dbReference type="Pfam" id="PF01381">
    <property type="entry name" value="HTH_3"/>
    <property type="match status" value="1"/>
</dbReference>
<dbReference type="Gene3D" id="1.10.260.40">
    <property type="entry name" value="lambda repressor-like DNA-binding domains"/>
    <property type="match status" value="1"/>
</dbReference>
<dbReference type="SMART" id="SM00530">
    <property type="entry name" value="HTH_XRE"/>
    <property type="match status" value="1"/>
</dbReference>
<dbReference type="SUPFAM" id="SSF47413">
    <property type="entry name" value="lambda repressor-like DNA-binding domains"/>
    <property type="match status" value="1"/>
</dbReference>
<dbReference type="eggNOG" id="COG1974">
    <property type="taxonomic scope" value="Bacteria"/>
</dbReference>
<reference evidence="2" key="1">
    <citation type="submission" date="2014-08" db="EMBL/GenBank/DDBJ databases">
        <title>Draft genome sequences of Sphingobium herbicidovorans.</title>
        <authorList>
            <person name="Gan H.M."/>
            <person name="Gan H.Y."/>
            <person name="Savka M.A."/>
        </authorList>
    </citation>
    <scope>NUCLEOTIDE SEQUENCE [LARGE SCALE GENOMIC DNA]</scope>
    <source>
        <strain evidence="2">NBRC 16415</strain>
    </source>
</reference>
<dbReference type="InterPro" id="IPR036286">
    <property type="entry name" value="LexA/Signal_pep-like_sf"/>
</dbReference>
<keyword evidence="3" id="KW-1185">Reference proteome</keyword>
<sequence>MTDPVEIVGHHLAARLIDNAQHHRAVGNLLSLGISLDRARVFRPDQSGEGGKGKSFTREVILQRHAIALATLANSRQAKLAISSQDGFSRVGYSEDMAENQNMIREIRKRRGLTLEQLGALTTNPRTGKPTDLATIQKIETGKRKLDGDWRAAIAEALGVEPDDLVGATVPRRPVRRVPLLGKIAAGNWREAMEDPLDLIPTTKGGPNTFALVPDGDSMDKLVPHGGIIFCDPDDKALIANSYYAMMRPGGEMTFKQYLDNPPRLAPCSTNPEHKEMLLGEEPLTVIGRVIGYNADL</sequence>
<name>A0A086PE83_SPHHM</name>
<dbReference type="STRING" id="76947.GCA_002080435_02388"/>
<comment type="caution">
    <text evidence="2">The sequence shown here is derived from an EMBL/GenBank/DDBJ whole genome shotgun (WGS) entry which is preliminary data.</text>
</comment>
<accession>A0A086PE83</accession>
<organism evidence="2 3">
    <name type="scientific">Sphingobium herbicidovorans (strain ATCC 700291 / DSM 11019 / CCUG 56400 / KCTC 2939 / LMG 18315 / NBRC 16415 / MH)</name>
    <name type="common">Sphingomonas herbicidovorans</name>
    <dbReference type="NCBI Taxonomy" id="1219045"/>
    <lineage>
        <taxon>Bacteria</taxon>
        <taxon>Pseudomonadati</taxon>
        <taxon>Pseudomonadota</taxon>
        <taxon>Alphaproteobacteria</taxon>
        <taxon>Sphingomonadales</taxon>
        <taxon>Sphingomonadaceae</taxon>
        <taxon>Sphingobium</taxon>
    </lineage>
</organism>
<dbReference type="AlphaFoldDB" id="A0A086PE83"/>
<dbReference type="PATRIC" id="fig|1219045.3.peg.569"/>
<dbReference type="GO" id="GO:0003677">
    <property type="term" value="F:DNA binding"/>
    <property type="evidence" value="ECO:0007669"/>
    <property type="project" value="InterPro"/>
</dbReference>
<gene>
    <name evidence="2" type="ORF">BV98_000559</name>
</gene>
<dbReference type="CDD" id="cd06529">
    <property type="entry name" value="S24_LexA-like"/>
    <property type="match status" value="1"/>
</dbReference>
<dbReference type="SUPFAM" id="SSF51306">
    <property type="entry name" value="LexA/Signal peptidase"/>
    <property type="match status" value="1"/>
</dbReference>
<dbReference type="Pfam" id="PF00717">
    <property type="entry name" value="Peptidase_S24"/>
    <property type="match status" value="1"/>
</dbReference>
<dbReference type="Gene3D" id="2.10.109.10">
    <property type="entry name" value="Umud Fragment, subunit A"/>
    <property type="match status" value="1"/>
</dbReference>
<dbReference type="OrthoDB" id="7475093at2"/>
<dbReference type="InterPro" id="IPR015927">
    <property type="entry name" value="Peptidase_S24_S26A/B/C"/>
</dbReference>
<proteinExistence type="predicted"/>
<evidence type="ECO:0000313" key="2">
    <source>
        <dbReference type="EMBL" id="KFG91701.1"/>
    </source>
</evidence>
<dbReference type="EMBL" id="JFZA02000002">
    <property type="protein sequence ID" value="KFG91701.1"/>
    <property type="molecule type" value="Genomic_DNA"/>
</dbReference>
<dbReference type="CDD" id="cd00093">
    <property type="entry name" value="HTH_XRE"/>
    <property type="match status" value="1"/>
</dbReference>
<dbReference type="RefSeq" id="WP_081570390.1">
    <property type="nucleotide sequence ID" value="NZ_BCZD01000018.1"/>
</dbReference>
<dbReference type="PROSITE" id="PS50943">
    <property type="entry name" value="HTH_CROC1"/>
    <property type="match status" value="1"/>
</dbReference>
<protein>
    <submittedName>
        <fullName evidence="2">Phage repressor protein</fullName>
    </submittedName>
</protein>
<dbReference type="InterPro" id="IPR001387">
    <property type="entry name" value="Cro/C1-type_HTH"/>
</dbReference>
<evidence type="ECO:0000313" key="3">
    <source>
        <dbReference type="Proteomes" id="UP000024284"/>
    </source>
</evidence>
<dbReference type="InterPro" id="IPR010982">
    <property type="entry name" value="Lambda_DNA-bd_dom_sf"/>
</dbReference>
<dbReference type="Proteomes" id="UP000024284">
    <property type="component" value="Unassembled WGS sequence"/>
</dbReference>